<reference evidence="2 3" key="1">
    <citation type="submission" date="2021-06" db="EMBL/GenBank/DDBJ databases">
        <authorList>
            <person name="Palmer J.M."/>
        </authorList>
    </citation>
    <scope>NUCLEOTIDE SEQUENCE [LARGE SCALE GENOMIC DNA]</scope>
    <source>
        <strain evidence="3">if_2019</strain>
        <tissue evidence="2">Muscle</tissue>
    </source>
</reference>
<keyword evidence="3" id="KW-1185">Reference proteome</keyword>
<evidence type="ECO:0000256" key="1">
    <source>
        <dbReference type="SAM" id="Phobius"/>
    </source>
</evidence>
<feature type="transmembrane region" description="Helical" evidence="1">
    <location>
        <begin position="20"/>
        <end position="47"/>
    </location>
</feature>
<keyword evidence="1" id="KW-0812">Transmembrane</keyword>
<protein>
    <submittedName>
        <fullName evidence="2">Uncharacterized protein</fullName>
    </submittedName>
</protein>
<sequence length="100" mass="10850">MIVEEEQQQLSGSADVLLVLFHLFLSSCMFCLLCSLSAFTLLFSLLLSLASLPLLPPAFGVVVLQAACQEQVDSILRENDALRTNLAALEQVTNVCRAPP</sequence>
<proteinExistence type="predicted"/>
<keyword evidence="1" id="KW-0472">Membrane</keyword>
<dbReference type="EMBL" id="JAHRIQ010003899">
    <property type="protein sequence ID" value="MEQ2222653.1"/>
    <property type="molecule type" value="Genomic_DNA"/>
</dbReference>
<dbReference type="Proteomes" id="UP001482620">
    <property type="component" value="Unassembled WGS sequence"/>
</dbReference>
<keyword evidence="1" id="KW-1133">Transmembrane helix</keyword>
<organism evidence="2 3">
    <name type="scientific">Ilyodon furcidens</name>
    <name type="common">goldbreast splitfin</name>
    <dbReference type="NCBI Taxonomy" id="33524"/>
    <lineage>
        <taxon>Eukaryota</taxon>
        <taxon>Metazoa</taxon>
        <taxon>Chordata</taxon>
        <taxon>Craniata</taxon>
        <taxon>Vertebrata</taxon>
        <taxon>Euteleostomi</taxon>
        <taxon>Actinopterygii</taxon>
        <taxon>Neopterygii</taxon>
        <taxon>Teleostei</taxon>
        <taxon>Neoteleostei</taxon>
        <taxon>Acanthomorphata</taxon>
        <taxon>Ovalentaria</taxon>
        <taxon>Atherinomorphae</taxon>
        <taxon>Cyprinodontiformes</taxon>
        <taxon>Goodeidae</taxon>
        <taxon>Ilyodon</taxon>
    </lineage>
</organism>
<evidence type="ECO:0000313" key="2">
    <source>
        <dbReference type="EMBL" id="MEQ2222653.1"/>
    </source>
</evidence>
<name>A0ABV0ST30_9TELE</name>
<comment type="caution">
    <text evidence="2">The sequence shown here is derived from an EMBL/GenBank/DDBJ whole genome shotgun (WGS) entry which is preliminary data.</text>
</comment>
<accession>A0ABV0ST30</accession>
<gene>
    <name evidence="2" type="ORF">ILYODFUR_028497</name>
</gene>
<evidence type="ECO:0000313" key="3">
    <source>
        <dbReference type="Proteomes" id="UP001482620"/>
    </source>
</evidence>